<proteinExistence type="predicted"/>
<dbReference type="InterPro" id="IPR008927">
    <property type="entry name" value="6-PGluconate_DH-like_C_sf"/>
</dbReference>
<dbReference type="GO" id="GO:0019592">
    <property type="term" value="P:mannitol catabolic process"/>
    <property type="evidence" value="ECO:0007669"/>
    <property type="project" value="TreeGrafter"/>
</dbReference>
<keyword evidence="6" id="KW-1185">Reference proteome</keyword>
<name>A0A1T5PA46_9BACT</name>
<dbReference type="SUPFAM" id="SSF48179">
    <property type="entry name" value="6-phosphogluconate dehydrogenase C-terminal domain-like"/>
    <property type="match status" value="1"/>
</dbReference>
<evidence type="ECO:0000259" key="4">
    <source>
        <dbReference type="Pfam" id="PF08125"/>
    </source>
</evidence>
<keyword evidence="2" id="KW-0520">NAD</keyword>
<evidence type="ECO:0000313" key="5">
    <source>
        <dbReference type="EMBL" id="SKD09536.1"/>
    </source>
</evidence>
<dbReference type="EMBL" id="FUZZ01000005">
    <property type="protein sequence ID" value="SKD09536.1"/>
    <property type="molecule type" value="Genomic_DNA"/>
</dbReference>
<dbReference type="InterPro" id="IPR013118">
    <property type="entry name" value="Mannitol_DH_C"/>
</dbReference>
<dbReference type="Pfam" id="PF08125">
    <property type="entry name" value="Mannitol_dh_C"/>
    <property type="match status" value="1"/>
</dbReference>
<keyword evidence="1" id="KW-0560">Oxidoreductase</keyword>
<reference evidence="6" key="1">
    <citation type="submission" date="2017-02" db="EMBL/GenBank/DDBJ databases">
        <authorList>
            <person name="Varghese N."/>
            <person name="Submissions S."/>
        </authorList>
    </citation>
    <scope>NUCLEOTIDE SEQUENCE [LARGE SCALE GENOMIC DNA]</scope>
    <source>
        <strain evidence="6">DSM 18108</strain>
    </source>
</reference>
<protein>
    <submittedName>
        <fullName evidence="5">Tagaturonate reductase</fullName>
    </submittedName>
</protein>
<dbReference type="InterPro" id="IPR013131">
    <property type="entry name" value="Mannitol_DH_N"/>
</dbReference>
<dbReference type="GO" id="GO:0008926">
    <property type="term" value="F:mannitol-1-phosphate 5-dehydrogenase activity"/>
    <property type="evidence" value="ECO:0007669"/>
    <property type="project" value="TreeGrafter"/>
</dbReference>
<dbReference type="RefSeq" id="WP_079472695.1">
    <property type="nucleotide sequence ID" value="NZ_FUZZ01000005.1"/>
</dbReference>
<evidence type="ECO:0000259" key="3">
    <source>
        <dbReference type="Pfam" id="PF01232"/>
    </source>
</evidence>
<feature type="domain" description="Mannitol dehydrogenase N-terminal" evidence="3">
    <location>
        <begin position="30"/>
        <end position="257"/>
    </location>
</feature>
<feature type="domain" description="Mannitol dehydrogenase C-terminal" evidence="4">
    <location>
        <begin position="278"/>
        <end position="468"/>
    </location>
</feature>
<dbReference type="Gene3D" id="3.40.50.720">
    <property type="entry name" value="NAD(P)-binding Rossmann-like Domain"/>
    <property type="match status" value="1"/>
</dbReference>
<evidence type="ECO:0000256" key="1">
    <source>
        <dbReference type="ARBA" id="ARBA00023002"/>
    </source>
</evidence>
<gene>
    <name evidence="5" type="ORF">SAMN05660461_5425</name>
</gene>
<dbReference type="NCBIfam" id="NF002969">
    <property type="entry name" value="PRK03643.1"/>
    <property type="match status" value="1"/>
</dbReference>
<organism evidence="5 6">
    <name type="scientific">Chitinophaga ginsengisegetis</name>
    <dbReference type="NCBI Taxonomy" id="393003"/>
    <lineage>
        <taxon>Bacteria</taxon>
        <taxon>Pseudomonadati</taxon>
        <taxon>Bacteroidota</taxon>
        <taxon>Chitinophagia</taxon>
        <taxon>Chitinophagales</taxon>
        <taxon>Chitinophagaceae</taxon>
        <taxon>Chitinophaga</taxon>
    </lineage>
</organism>
<sequence>MKLSKELLARLHENDALQVPAEACFTLPEKVLQFGTGVLLRGLPGFFIDKANKQGLFNGRIVVVKSTDKGSTAAFDEQDNLYTQCIRGIDGGKPVSENIINASISRVLTAATQWNDIMDCAASPHMQVVISNTTEVGIVYVEESIHATPPASFPGKLLAFLYRRYQHFKGDATKGMVIIPTELIPDNGSKLREILLQLSAFNQLEEGFIHWLTNNNYCCNSLVDCIVPGAADIALGYEDELLIMTEVYRLWAIETNSEHVRKILSFSEADAGVVLSPDINVFRELKLRLLNGTHTLSCGLAFLAGHETVKAAMNDEAMAAYMEGLMMHEIIPAITDIHIRNDAAIRFAGAVLDRFRNPAIEHKWLSICSQYTAKLRMRVLPVLLQYHRRTAHVPALMALGFAAHALFMRGGSNYTITDEQAAWYAAQWQQHTPEDVIKNSFSNEAIWGYNLATIPGFAQLITTMLKALMEQGVAVYLEKIAAEIAVS</sequence>
<accession>A0A1T5PA46</accession>
<dbReference type="InterPro" id="IPR036291">
    <property type="entry name" value="NAD(P)-bd_dom_sf"/>
</dbReference>
<dbReference type="AlphaFoldDB" id="A0A1T5PA46"/>
<dbReference type="Proteomes" id="UP000190166">
    <property type="component" value="Unassembled WGS sequence"/>
</dbReference>
<dbReference type="PANTHER" id="PTHR30524">
    <property type="entry name" value="MANNITOL-1-PHOSPHATE 5-DEHYDROGENASE"/>
    <property type="match status" value="1"/>
</dbReference>
<evidence type="ECO:0000313" key="6">
    <source>
        <dbReference type="Proteomes" id="UP000190166"/>
    </source>
</evidence>
<dbReference type="Pfam" id="PF01232">
    <property type="entry name" value="Mannitol_dh"/>
    <property type="match status" value="1"/>
</dbReference>
<dbReference type="PANTHER" id="PTHR30524:SF0">
    <property type="entry name" value="ALTRONATE OXIDOREDUCTASE-RELATED"/>
    <property type="match status" value="1"/>
</dbReference>
<evidence type="ECO:0000256" key="2">
    <source>
        <dbReference type="ARBA" id="ARBA00023027"/>
    </source>
</evidence>
<dbReference type="GO" id="GO:0005829">
    <property type="term" value="C:cytosol"/>
    <property type="evidence" value="ECO:0007669"/>
    <property type="project" value="TreeGrafter"/>
</dbReference>
<dbReference type="SUPFAM" id="SSF51735">
    <property type="entry name" value="NAD(P)-binding Rossmann-fold domains"/>
    <property type="match status" value="1"/>
</dbReference>
<dbReference type="Gene3D" id="1.10.1040.10">
    <property type="entry name" value="N-(1-d-carboxylethyl)-l-norvaline Dehydrogenase, domain 2"/>
    <property type="match status" value="1"/>
</dbReference>
<dbReference type="STRING" id="393003.SAMN05660461_5425"/>
<dbReference type="InterPro" id="IPR013328">
    <property type="entry name" value="6PGD_dom2"/>
</dbReference>